<sequence length="390" mass="43982">MADSSPAPATNGTAAPVATSPPAASPPGVTGTSAPLGNAADEPEALEAADTATDTDDDSSSVDDRISTYTASLTSSAVDYPTEYGRRYHAFRPGSYFMPNDEDEMDRLDLSHAITLRLLENRLYLAPLEKEKIHKILDIGTGTGIWAMEMGDFFPNAEVLFTPVSFLGIAFTKTRPGLRKRPERYPTRLFEIDDVESRWLDDRKYDFILCRYMVGAIQDWPKLVKNIFDNLNPGGWAEFMDVSGEYYSDDGTLTEEHATRKWNMTLLDGIVKMGRESRTGPKLEGWVRDAGFENMFHKKMKLPIGPWPKNQYHKDLGWMNLSQLLQGLEGFTMRVFTGVLDWTEEEVQVQLAQVRNELKNFHMFHSQFDIHVVYGQKPLVAETEETTETT</sequence>
<evidence type="ECO:0000256" key="1">
    <source>
        <dbReference type="ARBA" id="ARBA00038158"/>
    </source>
</evidence>
<evidence type="ECO:0000313" key="3">
    <source>
        <dbReference type="EMBL" id="OBR02507.1"/>
    </source>
</evidence>
<dbReference type="Gene3D" id="3.40.50.150">
    <property type="entry name" value="Vaccinia Virus protein VP39"/>
    <property type="match status" value="1"/>
</dbReference>
<dbReference type="InterPro" id="IPR029063">
    <property type="entry name" value="SAM-dependent_MTases_sf"/>
</dbReference>
<name>A0A1B7XRZ6_COLHI</name>
<evidence type="ECO:0000313" key="4">
    <source>
        <dbReference type="Proteomes" id="UP000092177"/>
    </source>
</evidence>
<dbReference type="OrthoDB" id="2013972at2759"/>
<feature type="compositionally biased region" description="Acidic residues" evidence="2">
    <location>
        <begin position="41"/>
        <end position="61"/>
    </location>
</feature>
<dbReference type="AlphaFoldDB" id="A0A1B7XRZ6"/>
<dbReference type="GO" id="GO:0032259">
    <property type="term" value="P:methylation"/>
    <property type="evidence" value="ECO:0007669"/>
    <property type="project" value="UniProtKB-KW"/>
</dbReference>
<keyword evidence="3" id="KW-0489">Methyltransferase</keyword>
<dbReference type="GO" id="GO:0008168">
    <property type="term" value="F:methyltransferase activity"/>
    <property type="evidence" value="ECO:0007669"/>
    <property type="project" value="UniProtKB-KW"/>
</dbReference>
<feature type="compositionally biased region" description="Low complexity" evidence="2">
    <location>
        <begin position="13"/>
        <end position="32"/>
    </location>
</feature>
<dbReference type="VEuPathDB" id="FungiDB:CH63R_13733"/>
<feature type="region of interest" description="Disordered" evidence="2">
    <location>
        <begin position="1"/>
        <end position="64"/>
    </location>
</feature>
<organism evidence="3 4">
    <name type="scientific">Colletotrichum higginsianum (strain IMI 349063)</name>
    <name type="common">Crucifer anthracnose fungus</name>
    <dbReference type="NCBI Taxonomy" id="759273"/>
    <lineage>
        <taxon>Eukaryota</taxon>
        <taxon>Fungi</taxon>
        <taxon>Dikarya</taxon>
        <taxon>Ascomycota</taxon>
        <taxon>Pezizomycotina</taxon>
        <taxon>Sordariomycetes</taxon>
        <taxon>Hypocreomycetidae</taxon>
        <taxon>Glomerellales</taxon>
        <taxon>Glomerellaceae</taxon>
        <taxon>Colletotrichum</taxon>
        <taxon>Colletotrichum destructivum species complex</taxon>
    </lineage>
</organism>
<keyword evidence="3" id="KW-0808">Transferase</keyword>
<reference evidence="4" key="1">
    <citation type="journal article" date="2017" name="BMC Genomics">
        <title>Gapless genome assembly of Colletotrichum higginsianum reveals chromosome structure and association of transposable elements with secondary metabolite gene clusters.</title>
        <authorList>
            <person name="Dallery J.-F."/>
            <person name="Lapalu N."/>
            <person name="Zampounis A."/>
            <person name="Pigne S."/>
            <person name="Luyten I."/>
            <person name="Amselem J."/>
            <person name="Wittenberg A.H.J."/>
            <person name="Zhou S."/>
            <person name="de Queiroz M.V."/>
            <person name="Robin G.P."/>
            <person name="Auger A."/>
            <person name="Hainaut M."/>
            <person name="Henrissat B."/>
            <person name="Kim K.-T."/>
            <person name="Lee Y.-H."/>
            <person name="Lespinet O."/>
            <person name="Schwartz D.C."/>
            <person name="Thon M.R."/>
            <person name="O'Connell R.J."/>
        </authorList>
    </citation>
    <scope>NUCLEOTIDE SEQUENCE [LARGE SCALE GENOMIC DNA]</scope>
    <source>
        <strain evidence="4">IMI 349063</strain>
    </source>
</reference>
<dbReference type="RefSeq" id="XP_018151025.1">
    <property type="nucleotide sequence ID" value="XM_018308707.1"/>
</dbReference>
<gene>
    <name evidence="3" type="ORF">CH63R_13733</name>
</gene>
<evidence type="ECO:0000256" key="2">
    <source>
        <dbReference type="SAM" id="MobiDB-lite"/>
    </source>
</evidence>
<keyword evidence="4" id="KW-1185">Reference proteome</keyword>
<comment type="similarity">
    <text evidence="1">Belongs to the methyltransferase superfamily. LaeA methyltransferase family.</text>
</comment>
<dbReference type="CDD" id="cd02440">
    <property type="entry name" value="AdoMet_MTases"/>
    <property type="match status" value="1"/>
</dbReference>
<dbReference type="PANTHER" id="PTHR43591">
    <property type="entry name" value="METHYLTRANSFERASE"/>
    <property type="match status" value="1"/>
</dbReference>
<protein>
    <submittedName>
        <fullName evidence="3">Methyltransferase</fullName>
    </submittedName>
</protein>
<dbReference type="PANTHER" id="PTHR43591:SF24">
    <property type="entry name" value="2-METHOXY-6-POLYPRENYL-1,4-BENZOQUINOL METHYLASE, MITOCHONDRIAL"/>
    <property type="match status" value="1"/>
</dbReference>
<dbReference type="SUPFAM" id="SSF53335">
    <property type="entry name" value="S-adenosyl-L-methionine-dependent methyltransferases"/>
    <property type="match status" value="1"/>
</dbReference>
<dbReference type="GeneID" id="28872814"/>
<dbReference type="Pfam" id="PF13489">
    <property type="entry name" value="Methyltransf_23"/>
    <property type="match status" value="1"/>
</dbReference>
<dbReference type="KEGG" id="chig:CH63R_13733"/>
<proteinExistence type="inferred from homology"/>
<dbReference type="EMBL" id="LTAN01000010">
    <property type="protein sequence ID" value="OBR02507.1"/>
    <property type="molecule type" value="Genomic_DNA"/>
</dbReference>
<comment type="caution">
    <text evidence="3">The sequence shown here is derived from an EMBL/GenBank/DDBJ whole genome shotgun (WGS) entry which is preliminary data.</text>
</comment>
<dbReference type="Proteomes" id="UP000092177">
    <property type="component" value="Chromosome 10"/>
</dbReference>
<accession>A0A1B7XRZ6</accession>